<dbReference type="PANTHER" id="PTHR43280">
    <property type="entry name" value="ARAC-FAMILY TRANSCRIPTIONAL REGULATOR"/>
    <property type="match status" value="1"/>
</dbReference>
<dbReference type="GO" id="GO:0043565">
    <property type="term" value="F:sequence-specific DNA binding"/>
    <property type="evidence" value="ECO:0007669"/>
    <property type="project" value="InterPro"/>
</dbReference>
<dbReference type="PROSITE" id="PS50110">
    <property type="entry name" value="RESPONSE_REGULATORY"/>
    <property type="match status" value="1"/>
</dbReference>
<proteinExistence type="predicted"/>
<dbReference type="InterPro" id="IPR018060">
    <property type="entry name" value="HTH_AraC"/>
</dbReference>
<dbReference type="PANTHER" id="PTHR43280:SF28">
    <property type="entry name" value="HTH-TYPE TRANSCRIPTIONAL ACTIVATOR RHAS"/>
    <property type="match status" value="1"/>
</dbReference>
<keyword evidence="4" id="KW-0597">Phosphoprotein</keyword>
<dbReference type="Pfam" id="PF12833">
    <property type="entry name" value="HTH_18"/>
    <property type="match status" value="1"/>
</dbReference>
<accession>A0A9X3WES0</accession>
<evidence type="ECO:0000256" key="2">
    <source>
        <dbReference type="ARBA" id="ARBA00023125"/>
    </source>
</evidence>
<evidence type="ECO:0000256" key="3">
    <source>
        <dbReference type="ARBA" id="ARBA00023163"/>
    </source>
</evidence>
<dbReference type="SMART" id="SM00448">
    <property type="entry name" value="REC"/>
    <property type="match status" value="1"/>
</dbReference>
<dbReference type="InterPro" id="IPR020449">
    <property type="entry name" value="Tscrpt_reg_AraC-type_HTH"/>
</dbReference>
<sequence>MQGKTILIVDDEPRSREGIKKTLDNWAEGKLNILTAASGHEAMERMNNNKINLLITDIRMPEITGLQLLEAMKKQNKLPVVIVISAYSEFQYAQEALRLGVVNYLLKPISKQELVEEVEKALKLDEKQERAGIIEQVVDEKLLDLNLDGRFVHKSIKEAISFVEENYAMELSLKEVANYVHLNPSYFSALFKEQTNLTFSEYLTRFRLQEAKRLLITTNKTVNEIAEDVGYKTTKYFIRLFKEYEQATPSSYRKQP</sequence>
<dbReference type="SMART" id="SM00342">
    <property type="entry name" value="HTH_ARAC"/>
    <property type="match status" value="1"/>
</dbReference>
<dbReference type="InterPro" id="IPR011006">
    <property type="entry name" value="CheY-like_superfamily"/>
</dbReference>
<dbReference type="PROSITE" id="PS00041">
    <property type="entry name" value="HTH_ARAC_FAMILY_1"/>
    <property type="match status" value="1"/>
</dbReference>
<evidence type="ECO:0000259" key="5">
    <source>
        <dbReference type="PROSITE" id="PS01124"/>
    </source>
</evidence>
<gene>
    <name evidence="7" type="ORF">NC799_03970</name>
</gene>
<evidence type="ECO:0000256" key="4">
    <source>
        <dbReference type="PROSITE-ProRule" id="PRU00169"/>
    </source>
</evidence>
<reference evidence="7" key="1">
    <citation type="submission" date="2022-06" db="EMBL/GenBank/DDBJ databases">
        <title>Aquibacillus sp. a new bacterium isolated from soil saline samples.</title>
        <authorList>
            <person name="Galisteo C."/>
            <person name="De La Haba R."/>
            <person name="Sanchez-Porro C."/>
            <person name="Ventosa A."/>
        </authorList>
    </citation>
    <scope>NUCLEOTIDE SEQUENCE</scope>
    <source>
        <strain evidence="7">3ASR75-54</strain>
    </source>
</reference>
<feature type="modified residue" description="4-aspartylphosphate" evidence="4">
    <location>
        <position position="57"/>
    </location>
</feature>
<protein>
    <submittedName>
        <fullName evidence="7">Response regulator</fullName>
    </submittedName>
</protein>
<dbReference type="GO" id="GO:0000160">
    <property type="term" value="P:phosphorelay signal transduction system"/>
    <property type="evidence" value="ECO:0007669"/>
    <property type="project" value="InterPro"/>
</dbReference>
<dbReference type="PROSITE" id="PS01124">
    <property type="entry name" value="HTH_ARAC_FAMILY_2"/>
    <property type="match status" value="1"/>
</dbReference>
<dbReference type="InterPro" id="IPR009057">
    <property type="entry name" value="Homeodomain-like_sf"/>
</dbReference>
<dbReference type="PRINTS" id="PR00032">
    <property type="entry name" value="HTHARAC"/>
</dbReference>
<keyword evidence="8" id="KW-1185">Reference proteome</keyword>
<dbReference type="Proteomes" id="UP001145069">
    <property type="component" value="Unassembled WGS sequence"/>
</dbReference>
<dbReference type="InterPro" id="IPR018062">
    <property type="entry name" value="HTH_AraC-typ_CS"/>
</dbReference>
<dbReference type="RefSeq" id="WP_272445051.1">
    <property type="nucleotide sequence ID" value="NZ_JAMQKC010000002.1"/>
</dbReference>
<keyword evidence="3" id="KW-0804">Transcription</keyword>
<feature type="domain" description="HTH araC/xylS-type" evidence="5">
    <location>
        <begin position="157"/>
        <end position="255"/>
    </location>
</feature>
<dbReference type="InterPro" id="IPR001789">
    <property type="entry name" value="Sig_transdc_resp-reg_receiver"/>
</dbReference>
<dbReference type="GO" id="GO:0003700">
    <property type="term" value="F:DNA-binding transcription factor activity"/>
    <property type="evidence" value="ECO:0007669"/>
    <property type="project" value="InterPro"/>
</dbReference>
<dbReference type="Gene3D" id="3.40.50.2300">
    <property type="match status" value="1"/>
</dbReference>
<keyword evidence="2" id="KW-0238">DNA-binding</keyword>
<dbReference type="SUPFAM" id="SSF46689">
    <property type="entry name" value="Homeodomain-like"/>
    <property type="match status" value="2"/>
</dbReference>
<keyword evidence="1" id="KW-0805">Transcription regulation</keyword>
<organism evidence="7 8">
    <name type="scientific">Aquibacillus salsiterrae</name>
    <dbReference type="NCBI Taxonomy" id="2950439"/>
    <lineage>
        <taxon>Bacteria</taxon>
        <taxon>Bacillati</taxon>
        <taxon>Bacillota</taxon>
        <taxon>Bacilli</taxon>
        <taxon>Bacillales</taxon>
        <taxon>Bacillaceae</taxon>
        <taxon>Aquibacillus</taxon>
    </lineage>
</organism>
<dbReference type="Gene3D" id="1.10.10.60">
    <property type="entry name" value="Homeodomain-like"/>
    <property type="match status" value="2"/>
</dbReference>
<evidence type="ECO:0000259" key="6">
    <source>
        <dbReference type="PROSITE" id="PS50110"/>
    </source>
</evidence>
<evidence type="ECO:0000256" key="1">
    <source>
        <dbReference type="ARBA" id="ARBA00023015"/>
    </source>
</evidence>
<name>A0A9X3WES0_9BACI</name>
<evidence type="ECO:0000313" key="8">
    <source>
        <dbReference type="Proteomes" id="UP001145069"/>
    </source>
</evidence>
<dbReference type="EMBL" id="JAMQKC010000002">
    <property type="protein sequence ID" value="MDC3416069.1"/>
    <property type="molecule type" value="Genomic_DNA"/>
</dbReference>
<dbReference type="AlphaFoldDB" id="A0A9X3WES0"/>
<feature type="domain" description="Response regulatory" evidence="6">
    <location>
        <begin position="5"/>
        <end position="122"/>
    </location>
</feature>
<dbReference type="SUPFAM" id="SSF52172">
    <property type="entry name" value="CheY-like"/>
    <property type="match status" value="1"/>
</dbReference>
<dbReference type="Pfam" id="PF00072">
    <property type="entry name" value="Response_reg"/>
    <property type="match status" value="1"/>
</dbReference>
<evidence type="ECO:0000313" key="7">
    <source>
        <dbReference type="EMBL" id="MDC3416069.1"/>
    </source>
</evidence>
<dbReference type="CDD" id="cd17536">
    <property type="entry name" value="REC_YesN-like"/>
    <property type="match status" value="1"/>
</dbReference>
<comment type="caution">
    <text evidence="7">The sequence shown here is derived from an EMBL/GenBank/DDBJ whole genome shotgun (WGS) entry which is preliminary data.</text>
</comment>